<dbReference type="AlphaFoldDB" id="A0A8H3QZF8"/>
<evidence type="ECO:0000256" key="1">
    <source>
        <dbReference type="SAM" id="Coils"/>
    </source>
</evidence>
<feature type="coiled-coil region" evidence="1">
    <location>
        <begin position="148"/>
        <end position="175"/>
    </location>
</feature>
<keyword evidence="1" id="KW-0175">Coiled coil</keyword>
<accession>A0A8H3QZF8</accession>
<dbReference type="EMBL" id="BLAL01000262">
    <property type="protein sequence ID" value="GES98120.1"/>
    <property type="molecule type" value="Genomic_DNA"/>
</dbReference>
<organism evidence="2 3">
    <name type="scientific">Rhizophagus clarus</name>
    <dbReference type="NCBI Taxonomy" id="94130"/>
    <lineage>
        <taxon>Eukaryota</taxon>
        <taxon>Fungi</taxon>
        <taxon>Fungi incertae sedis</taxon>
        <taxon>Mucoromycota</taxon>
        <taxon>Glomeromycotina</taxon>
        <taxon>Glomeromycetes</taxon>
        <taxon>Glomerales</taxon>
        <taxon>Glomeraceae</taxon>
        <taxon>Rhizophagus</taxon>
    </lineage>
</organism>
<dbReference type="Proteomes" id="UP000615446">
    <property type="component" value="Unassembled WGS sequence"/>
</dbReference>
<name>A0A8H3QZF8_9GLOM</name>
<evidence type="ECO:0000313" key="2">
    <source>
        <dbReference type="EMBL" id="GES98120.1"/>
    </source>
</evidence>
<sequence length="209" mass="23852">MHDNFVKKGRLLSALEKSPISHYKLKIISVHSVESQDQSKTDNSSKKRIIKKRSKIVNNNNDDDDKGEKCKLKIINLDNDDDNKEGDDNVISMEIDQTLIGDLNDLNFGSMERVQVLFINNEEEKCESNIINIDDDDDYKEVPETLNINKIKKEIEIKTENLKTLKKILKDSEKLASSLDFSSGTSSIKSEVIDLSKNPDDSKDDKKMF</sequence>
<gene>
    <name evidence="2" type="ORF">RCL2_002468200</name>
</gene>
<evidence type="ECO:0000313" key="3">
    <source>
        <dbReference type="Proteomes" id="UP000615446"/>
    </source>
</evidence>
<proteinExistence type="predicted"/>
<reference evidence="2" key="1">
    <citation type="submission" date="2019-10" db="EMBL/GenBank/DDBJ databases">
        <title>Conservation and host-specific expression of non-tandemly repeated heterogenous ribosome RNA gene in arbuscular mycorrhizal fungi.</title>
        <authorList>
            <person name="Maeda T."/>
            <person name="Kobayashi Y."/>
            <person name="Nakagawa T."/>
            <person name="Ezawa T."/>
            <person name="Yamaguchi K."/>
            <person name="Bino T."/>
            <person name="Nishimoto Y."/>
            <person name="Shigenobu S."/>
            <person name="Kawaguchi M."/>
        </authorList>
    </citation>
    <scope>NUCLEOTIDE SEQUENCE</scope>
    <source>
        <strain evidence="2">HR1</strain>
    </source>
</reference>
<protein>
    <submittedName>
        <fullName evidence="2">Uncharacterized protein</fullName>
    </submittedName>
</protein>
<comment type="caution">
    <text evidence="2">The sequence shown here is derived from an EMBL/GenBank/DDBJ whole genome shotgun (WGS) entry which is preliminary data.</text>
</comment>